<dbReference type="Proteomes" id="UP000050430">
    <property type="component" value="Unassembled WGS sequence"/>
</dbReference>
<name>A0A0P6XSM4_9CHLR</name>
<sequence>MRHSQRIAVSIMILAGASLACVRNAILPEMTDDEKIQATVSVLATQAARNPVRKPGEPAPTPTPDAPHTLPTLRSDPVKYYAQANDTYGKIARDHGVSLEDLIEENDILDENMLSIGQEIDIPPAKPVGQAPGFKIIPDSELVYGPTVVDFSVATFMEGRQGYLTNYSEEVDGVQLAGVEIVNKIAREYSVNPRLLLCLMEYMSGWITNPRPAADQVTFPLGFEDDNYKGLYRQLSFAANNLNKGFYLWQANALSNFILADGSVITPNPTINAGTAGVQYFFSKMLANPAWENAITAHGLIAQYQFIFQYPFDLGMEPLLPRGLRQPKLQLPFEPDVEWSFTGGPHAAWGDGAAWGALDFAPPGDMLGCNSSDDWVVAAADGTIIRADNGAVIEDLDNDGKEQTGWSLLYMHIESRDRVKRGTVVKAGDHIGHPSCEGGVSTGTHLHFARRYNGTWIAADGTIPFNLDGWKSSGQGTEYDGELTRDNKSIEAINGRQAENQIKR</sequence>
<dbReference type="Gene3D" id="3.10.350.10">
    <property type="entry name" value="LysM domain"/>
    <property type="match status" value="1"/>
</dbReference>
<evidence type="ECO:0000313" key="4">
    <source>
        <dbReference type="EMBL" id="KPL72579.1"/>
    </source>
</evidence>
<dbReference type="InterPro" id="IPR050570">
    <property type="entry name" value="Cell_wall_metabolism_enzyme"/>
</dbReference>
<feature type="signal peptide" evidence="2">
    <location>
        <begin position="1"/>
        <end position="20"/>
    </location>
</feature>
<reference evidence="4 5" key="1">
    <citation type="submission" date="2015-07" db="EMBL/GenBank/DDBJ databases">
        <title>Genome sequence of Leptolinea tardivitalis DSM 16556.</title>
        <authorList>
            <person name="Hemp J."/>
            <person name="Ward L.M."/>
            <person name="Pace L.A."/>
            <person name="Fischer W.W."/>
        </authorList>
    </citation>
    <scope>NUCLEOTIDE SEQUENCE [LARGE SCALE GENOMIC DNA]</scope>
    <source>
        <strain evidence="4 5">YMTK-2</strain>
    </source>
</reference>
<dbReference type="CDD" id="cd12797">
    <property type="entry name" value="M23_peptidase"/>
    <property type="match status" value="1"/>
</dbReference>
<dbReference type="InterPro" id="IPR018392">
    <property type="entry name" value="LysM"/>
</dbReference>
<dbReference type="GO" id="GO:0004222">
    <property type="term" value="F:metalloendopeptidase activity"/>
    <property type="evidence" value="ECO:0007669"/>
    <property type="project" value="TreeGrafter"/>
</dbReference>
<dbReference type="Gene3D" id="2.70.70.10">
    <property type="entry name" value="Glucose Permease (Domain IIA)"/>
    <property type="match status" value="1"/>
</dbReference>
<evidence type="ECO:0000256" key="2">
    <source>
        <dbReference type="SAM" id="SignalP"/>
    </source>
</evidence>
<dbReference type="EMBL" id="LGCK01000007">
    <property type="protein sequence ID" value="KPL72579.1"/>
    <property type="molecule type" value="Genomic_DNA"/>
</dbReference>
<dbReference type="PROSITE" id="PS51782">
    <property type="entry name" value="LYSM"/>
    <property type="match status" value="1"/>
</dbReference>
<feature type="region of interest" description="Disordered" evidence="1">
    <location>
        <begin position="477"/>
        <end position="504"/>
    </location>
</feature>
<dbReference type="SMART" id="SM00257">
    <property type="entry name" value="LysM"/>
    <property type="match status" value="1"/>
</dbReference>
<dbReference type="OrthoDB" id="145893at2"/>
<dbReference type="Pfam" id="PF01476">
    <property type="entry name" value="LysM"/>
    <property type="match status" value="1"/>
</dbReference>
<feature type="region of interest" description="Disordered" evidence="1">
    <location>
        <begin position="47"/>
        <end position="75"/>
    </location>
</feature>
<keyword evidence="5" id="KW-1185">Reference proteome</keyword>
<proteinExistence type="predicted"/>
<gene>
    <name evidence="4" type="ORF">ADM99_05535</name>
</gene>
<dbReference type="AlphaFoldDB" id="A0A0P6XSM4"/>
<evidence type="ECO:0000313" key="5">
    <source>
        <dbReference type="Proteomes" id="UP000050430"/>
    </source>
</evidence>
<dbReference type="SUPFAM" id="SSF51261">
    <property type="entry name" value="Duplicated hybrid motif"/>
    <property type="match status" value="1"/>
</dbReference>
<dbReference type="InterPro" id="IPR011055">
    <property type="entry name" value="Dup_hybrid_motif"/>
</dbReference>
<dbReference type="CDD" id="cd00118">
    <property type="entry name" value="LysM"/>
    <property type="match status" value="1"/>
</dbReference>
<dbReference type="InterPro" id="IPR036779">
    <property type="entry name" value="LysM_dom_sf"/>
</dbReference>
<comment type="caution">
    <text evidence="4">The sequence shown here is derived from an EMBL/GenBank/DDBJ whole genome shotgun (WGS) entry which is preliminary data.</text>
</comment>
<feature type="chain" id="PRO_5006133200" description="LysM domain-containing protein" evidence="2">
    <location>
        <begin position="21"/>
        <end position="504"/>
    </location>
</feature>
<dbReference type="PANTHER" id="PTHR21666:SF294">
    <property type="entry name" value="PEPTIDASE M23"/>
    <property type="match status" value="1"/>
</dbReference>
<protein>
    <recommendedName>
        <fullName evidence="3">LysM domain-containing protein</fullName>
    </recommendedName>
</protein>
<dbReference type="InterPro" id="IPR016047">
    <property type="entry name" value="M23ase_b-sheet_dom"/>
</dbReference>
<evidence type="ECO:0000256" key="1">
    <source>
        <dbReference type="SAM" id="MobiDB-lite"/>
    </source>
</evidence>
<evidence type="ECO:0000259" key="3">
    <source>
        <dbReference type="PROSITE" id="PS51782"/>
    </source>
</evidence>
<feature type="domain" description="LysM" evidence="3">
    <location>
        <begin position="78"/>
        <end position="122"/>
    </location>
</feature>
<dbReference type="RefSeq" id="WP_062421374.1">
    <property type="nucleotide sequence ID" value="NZ_BBYA01000008.1"/>
</dbReference>
<organism evidence="4 5">
    <name type="scientific">Leptolinea tardivitalis</name>
    <dbReference type="NCBI Taxonomy" id="229920"/>
    <lineage>
        <taxon>Bacteria</taxon>
        <taxon>Bacillati</taxon>
        <taxon>Chloroflexota</taxon>
        <taxon>Anaerolineae</taxon>
        <taxon>Anaerolineales</taxon>
        <taxon>Anaerolineaceae</taxon>
        <taxon>Leptolinea</taxon>
    </lineage>
</organism>
<dbReference type="PANTHER" id="PTHR21666">
    <property type="entry name" value="PEPTIDASE-RELATED"/>
    <property type="match status" value="1"/>
</dbReference>
<accession>A0A0P6XSM4</accession>
<dbReference type="Pfam" id="PF01551">
    <property type="entry name" value="Peptidase_M23"/>
    <property type="match status" value="1"/>
</dbReference>
<dbReference type="PROSITE" id="PS51257">
    <property type="entry name" value="PROKAR_LIPOPROTEIN"/>
    <property type="match status" value="1"/>
</dbReference>
<keyword evidence="2" id="KW-0732">Signal</keyword>
<dbReference type="STRING" id="229920.ADM99_05535"/>
<dbReference type="SUPFAM" id="SSF54106">
    <property type="entry name" value="LysM domain"/>
    <property type="match status" value="1"/>
</dbReference>